<dbReference type="PANTHER" id="PTHR11839">
    <property type="entry name" value="UDP/ADP-SUGAR PYROPHOSPHATASE"/>
    <property type="match status" value="1"/>
</dbReference>
<dbReference type="GO" id="GO:0019693">
    <property type="term" value="P:ribose phosphate metabolic process"/>
    <property type="evidence" value="ECO:0007669"/>
    <property type="project" value="TreeGrafter"/>
</dbReference>
<feature type="domain" description="Nudix hydrolase" evidence="3">
    <location>
        <begin position="26"/>
        <end position="155"/>
    </location>
</feature>
<reference evidence="4" key="1">
    <citation type="submission" date="2020-10" db="EMBL/GenBank/DDBJ databases">
        <authorList>
            <person name="Gilroy R."/>
        </authorList>
    </citation>
    <scope>NUCLEOTIDE SEQUENCE</scope>
    <source>
        <strain evidence="4">CHK195-26880</strain>
    </source>
</reference>
<proteinExistence type="predicted"/>
<dbReference type="GO" id="GO:0006753">
    <property type="term" value="P:nucleoside phosphate metabolic process"/>
    <property type="evidence" value="ECO:0007669"/>
    <property type="project" value="TreeGrafter"/>
</dbReference>
<name>A0A9D1KBF2_9FIRM</name>
<dbReference type="CDD" id="cd03424">
    <property type="entry name" value="NUDIX_ADPRase_Nudt5_UGPPase_Nudt14"/>
    <property type="match status" value="1"/>
</dbReference>
<evidence type="ECO:0000256" key="2">
    <source>
        <dbReference type="ARBA" id="ARBA00022801"/>
    </source>
</evidence>
<dbReference type="EMBL" id="DVKQ01000011">
    <property type="protein sequence ID" value="HIT37121.1"/>
    <property type="molecule type" value="Genomic_DNA"/>
</dbReference>
<evidence type="ECO:0000313" key="4">
    <source>
        <dbReference type="EMBL" id="HIT37121.1"/>
    </source>
</evidence>
<dbReference type="GO" id="GO:0016787">
    <property type="term" value="F:hydrolase activity"/>
    <property type="evidence" value="ECO:0007669"/>
    <property type="project" value="UniProtKB-KW"/>
</dbReference>
<comment type="caution">
    <text evidence="4">The sequence shown here is derived from an EMBL/GenBank/DDBJ whole genome shotgun (WGS) entry which is preliminary data.</text>
</comment>
<sequence length="166" mass="19344">MKVENYNCLLNNGITIVRDKIIKGNSNGDAVVTIPVTKDNEFLLIVQPRPVKDGFLVEFPAGYVEDKENPLISAKRELIEETGYYSDNIKYLDSFYQDQGCSEAYNYAYLALDCEKVKEQKLDKDEFVRYFLCNYDEVLELVKMGYIKDIQSKYALELSKKYIKRR</sequence>
<gene>
    <name evidence="4" type="ORF">IAB59_01410</name>
</gene>
<dbReference type="AlphaFoldDB" id="A0A9D1KBF2"/>
<dbReference type="PROSITE" id="PS51462">
    <property type="entry name" value="NUDIX"/>
    <property type="match status" value="1"/>
</dbReference>
<dbReference type="Proteomes" id="UP000886833">
    <property type="component" value="Unassembled WGS sequence"/>
</dbReference>
<protein>
    <submittedName>
        <fullName evidence="4">NUDIX hydrolase</fullName>
    </submittedName>
</protein>
<keyword evidence="2 4" id="KW-0378">Hydrolase</keyword>
<comment type="cofactor">
    <cofactor evidence="1">
        <name>Mg(2+)</name>
        <dbReference type="ChEBI" id="CHEBI:18420"/>
    </cofactor>
</comment>
<dbReference type="InterPro" id="IPR000086">
    <property type="entry name" value="NUDIX_hydrolase_dom"/>
</dbReference>
<dbReference type="SUPFAM" id="SSF55811">
    <property type="entry name" value="Nudix"/>
    <property type="match status" value="1"/>
</dbReference>
<accession>A0A9D1KBF2</accession>
<dbReference type="Gene3D" id="3.90.79.10">
    <property type="entry name" value="Nucleoside Triphosphate Pyrophosphohydrolase"/>
    <property type="match status" value="1"/>
</dbReference>
<dbReference type="PANTHER" id="PTHR11839:SF18">
    <property type="entry name" value="NUDIX HYDROLASE DOMAIN-CONTAINING PROTEIN"/>
    <property type="match status" value="1"/>
</dbReference>
<organism evidence="4 5">
    <name type="scientific">Candidatus Onthousia faecipullorum</name>
    <dbReference type="NCBI Taxonomy" id="2840887"/>
    <lineage>
        <taxon>Bacteria</taxon>
        <taxon>Bacillati</taxon>
        <taxon>Bacillota</taxon>
        <taxon>Bacilli</taxon>
        <taxon>Candidatus Onthousia</taxon>
    </lineage>
</organism>
<evidence type="ECO:0000259" key="3">
    <source>
        <dbReference type="PROSITE" id="PS51462"/>
    </source>
</evidence>
<dbReference type="Pfam" id="PF00293">
    <property type="entry name" value="NUDIX"/>
    <property type="match status" value="1"/>
</dbReference>
<evidence type="ECO:0000256" key="1">
    <source>
        <dbReference type="ARBA" id="ARBA00001946"/>
    </source>
</evidence>
<evidence type="ECO:0000313" key="5">
    <source>
        <dbReference type="Proteomes" id="UP000886833"/>
    </source>
</evidence>
<reference evidence="4" key="2">
    <citation type="journal article" date="2021" name="PeerJ">
        <title>Extensive microbial diversity within the chicken gut microbiome revealed by metagenomics and culture.</title>
        <authorList>
            <person name="Gilroy R."/>
            <person name="Ravi A."/>
            <person name="Getino M."/>
            <person name="Pursley I."/>
            <person name="Horton D.L."/>
            <person name="Alikhan N.F."/>
            <person name="Baker D."/>
            <person name="Gharbi K."/>
            <person name="Hall N."/>
            <person name="Watson M."/>
            <person name="Adriaenssens E.M."/>
            <person name="Foster-Nyarko E."/>
            <person name="Jarju S."/>
            <person name="Secka A."/>
            <person name="Antonio M."/>
            <person name="Oren A."/>
            <person name="Chaudhuri R.R."/>
            <person name="La Ragione R."/>
            <person name="Hildebrand F."/>
            <person name="Pallen M.J."/>
        </authorList>
    </citation>
    <scope>NUCLEOTIDE SEQUENCE</scope>
    <source>
        <strain evidence="4">CHK195-26880</strain>
    </source>
</reference>
<dbReference type="InterPro" id="IPR015797">
    <property type="entry name" value="NUDIX_hydrolase-like_dom_sf"/>
</dbReference>